<feature type="region of interest" description="Disordered" evidence="1">
    <location>
        <begin position="32"/>
        <end position="58"/>
    </location>
</feature>
<keyword evidence="4" id="KW-1185">Reference proteome</keyword>
<organism evidence="3 4">
    <name type="scientific">Micromonospora tarensis</name>
    <dbReference type="NCBI Taxonomy" id="2806100"/>
    <lineage>
        <taxon>Bacteria</taxon>
        <taxon>Bacillati</taxon>
        <taxon>Actinomycetota</taxon>
        <taxon>Actinomycetes</taxon>
        <taxon>Micromonosporales</taxon>
        <taxon>Micromonosporaceae</taxon>
        <taxon>Micromonospora</taxon>
    </lineage>
</organism>
<comment type="caution">
    <text evidence="3">The sequence shown here is derived from an EMBL/GenBank/DDBJ whole genome shotgun (WGS) entry which is preliminary data.</text>
</comment>
<reference evidence="3 4" key="1">
    <citation type="submission" date="2021-01" db="EMBL/GenBank/DDBJ databases">
        <title>Draft genome sequence of Micromonospora sp. strain STR1s_6.</title>
        <authorList>
            <person name="Karlyshev A."/>
            <person name="Jawad R."/>
        </authorList>
    </citation>
    <scope>NUCLEOTIDE SEQUENCE [LARGE SCALE GENOMIC DNA]</scope>
    <source>
        <strain evidence="3 4">STR1S-6</strain>
    </source>
</reference>
<feature type="domain" description="ARB-07466-like C-terminal" evidence="2">
    <location>
        <begin position="53"/>
        <end position="118"/>
    </location>
</feature>
<dbReference type="InterPro" id="IPR058593">
    <property type="entry name" value="ARB_07466-like_C"/>
</dbReference>
<dbReference type="EMBL" id="JAEVHL010000021">
    <property type="protein sequence ID" value="MBM0275316.1"/>
    <property type="molecule type" value="Genomic_DNA"/>
</dbReference>
<evidence type="ECO:0000256" key="1">
    <source>
        <dbReference type="SAM" id="MobiDB-lite"/>
    </source>
</evidence>
<proteinExistence type="predicted"/>
<dbReference type="Proteomes" id="UP000622245">
    <property type="component" value="Unassembled WGS sequence"/>
</dbReference>
<protein>
    <recommendedName>
        <fullName evidence="2">ARB-07466-like C-terminal domain-containing protein</fullName>
    </recommendedName>
</protein>
<dbReference type="Pfam" id="PF26571">
    <property type="entry name" value="VldE"/>
    <property type="match status" value="1"/>
</dbReference>
<sequence>MTRAANMQALTADVKRQWPGVVVYGVGDTAHQSRASDHNEDDTSGSKAAQSDPDGRPEHRAIDIMLGKAFTKADADALVARLVADPRARARLFYVIWNGYIWSRSNGWKKVRYTGSDQHTDHVHASGWAADDENTASWPAVATKGDDMALTTDELARLKRVETDAAWLRDYVYRALNGQAKASGGENIELQKWVREGQADRKAILAALAALSGRDFTDEPAIVAGVLASLTPEAIAAAIPPTMAQQVVDELTARLAE</sequence>
<evidence type="ECO:0000259" key="2">
    <source>
        <dbReference type="Pfam" id="PF26571"/>
    </source>
</evidence>
<evidence type="ECO:0000313" key="4">
    <source>
        <dbReference type="Proteomes" id="UP000622245"/>
    </source>
</evidence>
<accession>A0ABS1YD25</accession>
<name>A0ABS1YD25_9ACTN</name>
<dbReference type="RefSeq" id="WP_203147716.1">
    <property type="nucleotide sequence ID" value="NZ_JAEVHL010000021.1"/>
</dbReference>
<evidence type="ECO:0000313" key="3">
    <source>
        <dbReference type="EMBL" id="MBM0275316.1"/>
    </source>
</evidence>
<gene>
    <name evidence="3" type="ORF">JM949_07540</name>
</gene>